<evidence type="ECO:0000256" key="3">
    <source>
        <dbReference type="ARBA" id="ARBA00022833"/>
    </source>
</evidence>
<keyword evidence="1" id="KW-0479">Metal-binding</keyword>
<dbReference type="Proteomes" id="UP001227230">
    <property type="component" value="Chromosome 7"/>
</dbReference>
<organism evidence="5 6">
    <name type="scientific">Vitis vinifera</name>
    <name type="common">Grape</name>
    <dbReference type="NCBI Taxonomy" id="29760"/>
    <lineage>
        <taxon>Eukaryota</taxon>
        <taxon>Viridiplantae</taxon>
        <taxon>Streptophyta</taxon>
        <taxon>Embryophyta</taxon>
        <taxon>Tracheophyta</taxon>
        <taxon>Spermatophyta</taxon>
        <taxon>Magnoliopsida</taxon>
        <taxon>eudicotyledons</taxon>
        <taxon>Gunneridae</taxon>
        <taxon>Pentapetalae</taxon>
        <taxon>rosids</taxon>
        <taxon>Vitales</taxon>
        <taxon>Vitaceae</taxon>
        <taxon>Viteae</taxon>
        <taxon>Vitis</taxon>
    </lineage>
</organism>
<dbReference type="EMBL" id="CP126654">
    <property type="protein sequence ID" value="WJZ91279.1"/>
    <property type="molecule type" value="Genomic_DNA"/>
</dbReference>
<protein>
    <recommendedName>
        <fullName evidence="4">PHD-type domain-containing protein</fullName>
    </recommendedName>
</protein>
<dbReference type="PANTHER" id="PTHR13793">
    <property type="entry name" value="PHD FINGER PROTEINS"/>
    <property type="match status" value="1"/>
</dbReference>
<keyword evidence="3" id="KW-0862">Zinc</keyword>
<dbReference type="Pfam" id="PF13832">
    <property type="entry name" value="zf-HC5HC2H_2"/>
    <property type="match status" value="1"/>
</dbReference>
<proteinExistence type="predicted"/>
<keyword evidence="2" id="KW-0863">Zinc-finger</keyword>
<dbReference type="PROSITE" id="PS51805">
    <property type="entry name" value="EPHD"/>
    <property type="match status" value="1"/>
</dbReference>
<dbReference type="InterPro" id="IPR050701">
    <property type="entry name" value="Histone_Mod_Regulator"/>
</dbReference>
<name>A0ABY9C861_VITVI</name>
<evidence type="ECO:0000313" key="5">
    <source>
        <dbReference type="EMBL" id="WJZ91279.1"/>
    </source>
</evidence>
<dbReference type="InterPro" id="IPR013083">
    <property type="entry name" value="Znf_RING/FYVE/PHD"/>
</dbReference>
<gene>
    <name evidence="5" type="ORF">VitviT2T_010367</name>
</gene>
<dbReference type="InterPro" id="IPR034732">
    <property type="entry name" value="EPHD"/>
</dbReference>
<reference evidence="5 6" key="1">
    <citation type="journal article" date="2023" name="Hortic Res">
        <title>The complete reference genome for grapevine (Vitis vinifera L.) genetics and breeding.</title>
        <authorList>
            <person name="Shi X."/>
            <person name="Cao S."/>
            <person name="Wang X."/>
            <person name="Huang S."/>
            <person name="Wang Y."/>
            <person name="Liu Z."/>
            <person name="Liu W."/>
            <person name="Leng X."/>
            <person name="Peng Y."/>
            <person name="Wang N."/>
            <person name="Wang Y."/>
            <person name="Ma Z."/>
            <person name="Xu X."/>
            <person name="Zhang F."/>
            <person name="Xue H."/>
            <person name="Zhong H."/>
            <person name="Wang Y."/>
            <person name="Zhang K."/>
            <person name="Velt A."/>
            <person name="Avia K."/>
            <person name="Holtgrawe D."/>
            <person name="Grimplet J."/>
            <person name="Matus J.T."/>
            <person name="Ware D."/>
            <person name="Wu X."/>
            <person name="Wang H."/>
            <person name="Liu C."/>
            <person name="Fang Y."/>
            <person name="Rustenholz C."/>
            <person name="Cheng Z."/>
            <person name="Xiao H."/>
            <person name="Zhou Y."/>
        </authorList>
    </citation>
    <scope>NUCLEOTIDE SEQUENCE [LARGE SCALE GENOMIC DNA]</scope>
    <source>
        <strain evidence="6">cv. Pinot noir / PN40024</strain>
        <tissue evidence="5">Leaf</tissue>
    </source>
</reference>
<dbReference type="PANTHER" id="PTHR13793:SF140">
    <property type="entry name" value="HISTONE-LYSINE N-METHYLTRANSFERASE ATX2"/>
    <property type="match status" value="1"/>
</dbReference>
<evidence type="ECO:0000259" key="4">
    <source>
        <dbReference type="PROSITE" id="PS51805"/>
    </source>
</evidence>
<sequence length="103" mass="11668">MKPTTKGRWAHLACAIWIPETCLSDIKTIKPIDGLSRINKDRWKLLCSICGVSYRACIQCSNSTCHVAYHPLCARVVGLCVELKDEDRLNLIFVEDDEDDQCI</sequence>
<accession>A0ABY9C861</accession>
<keyword evidence="6" id="KW-1185">Reference proteome</keyword>
<evidence type="ECO:0000256" key="2">
    <source>
        <dbReference type="ARBA" id="ARBA00022771"/>
    </source>
</evidence>
<dbReference type="SUPFAM" id="SSF57903">
    <property type="entry name" value="FYVE/PHD zinc finger"/>
    <property type="match status" value="1"/>
</dbReference>
<dbReference type="InterPro" id="IPR011011">
    <property type="entry name" value="Znf_FYVE_PHD"/>
</dbReference>
<feature type="domain" description="PHD-type" evidence="4">
    <location>
        <begin position="1"/>
        <end position="103"/>
    </location>
</feature>
<evidence type="ECO:0000256" key="1">
    <source>
        <dbReference type="ARBA" id="ARBA00022723"/>
    </source>
</evidence>
<dbReference type="Gene3D" id="3.30.40.10">
    <property type="entry name" value="Zinc/RING finger domain, C3HC4 (zinc finger)"/>
    <property type="match status" value="1"/>
</dbReference>
<evidence type="ECO:0000313" key="6">
    <source>
        <dbReference type="Proteomes" id="UP001227230"/>
    </source>
</evidence>